<dbReference type="Gene3D" id="1.10.630.10">
    <property type="entry name" value="Cytochrome P450"/>
    <property type="match status" value="1"/>
</dbReference>
<comment type="similarity">
    <text evidence="11">Belongs to the cytochrome P450 family.</text>
</comment>
<name>A0A199VP60_ANACO</name>
<dbReference type="Pfam" id="PF00067">
    <property type="entry name" value="p450"/>
    <property type="match status" value="1"/>
</dbReference>
<keyword evidence="4 10" id="KW-0479">Metal-binding</keyword>
<dbReference type="FunFam" id="1.10.630.10:FF:000012">
    <property type="entry name" value="Cytochrome P450 family protein"/>
    <property type="match status" value="1"/>
</dbReference>
<keyword evidence="7 10" id="KW-0408">Iron</keyword>
<keyword evidence="8 11" id="KW-0503">Monooxygenase</keyword>
<evidence type="ECO:0000256" key="3">
    <source>
        <dbReference type="ARBA" id="ARBA00022692"/>
    </source>
</evidence>
<protein>
    <submittedName>
        <fullName evidence="13">Cytochrome P450 89A2</fullName>
    </submittedName>
</protein>
<evidence type="ECO:0000256" key="2">
    <source>
        <dbReference type="ARBA" id="ARBA00022617"/>
    </source>
</evidence>
<dbReference type="STRING" id="4615.A0A199VP60"/>
<gene>
    <name evidence="13" type="ORF">ACMD2_11392</name>
</gene>
<keyword evidence="3 12" id="KW-0812">Transmembrane</keyword>
<dbReference type="PRINTS" id="PR00385">
    <property type="entry name" value="P450"/>
</dbReference>
<dbReference type="PRINTS" id="PR00463">
    <property type="entry name" value="EP450I"/>
</dbReference>
<feature type="binding site" description="axial binding residue" evidence="10">
    <location>
        <position position="468"/>
    </location>
    <ligand>
        <name>heme</name>
        <dbReference type="ChEBI" id="CHEBI:30413"/>
    </ligand>
    <ligandPart>
        <name>Fe</name>
        <dbReference type="ChEBI" id="CHEBI:18248"/>
    </ligandPart>
</feature>
<comment type="cofactor">
    <cofactor evidence="10">
        <name>heme</name>
        <dbReference type="ChEBI" id="CHEBI:30413"/>
    </cofactor>
</comment>
<feature type="transmembrane region" description="Helical" evidence="12">
    <location>
        <begin position="6"/>
        <end position="29"/>
    </location>
</feature>
<dbReference type="PANTHER" id="PTHR24298:SF800">
    <property type="entry name" value="CYTOCHROME P450 89A2-RELATED"/>
    <property type="match status" value="1"/>
</dbReference>
<evidence type="ECO:0000256" key="9">
    <source>
        <dbReference type="ARBA" id="ARBA00023136"/>
    </source>
</evidence>
<dbReference type="InterPro" id="IPR002401">
    <property type="entry name" value="Cyt_P450_E_grp-I"/>
</dbReference>
<dbReference type="InterPro" id="IPR051103">
    <property type="entry name" value="Plant_metabolite_P450s"/>
</dbReference>
<organism evidence="13 14">
    <name type="scientific">Ananas comosus</name>
    <name type="common">Pineapple</name>
    <name type="synonym">Ananas ananas</name>
    <dbReference type="NCBI Taxonomy" id="4615"/>
    <lineage>
        <taxon>Eukaryota</taxon>
        <taxon>Viridiplantae</taxon>
        <taxon>Streptophyta</taxon>
        <taxon>Embryophyta</taxon>
        <taxon>Tracheophyta</taxon>
        <taxon>Spermatophyta</taxon>
        <taxon>Magnoliopsida</taxon>
        <taxon>Liliopsida</taxon>
        <taxon>Poales</taxon>
        <taxon>Bromeliaceae</taxon>
        <taxon>Bromelioideae</taxon>
        <taxon>Ananas</taxon>
    </lineage>
</organism>
<dbReference type="GO" id="GO:0020037">
    <property type="term" value="F:heme binding"/>
    <property type="evidence" value="ECO:0007669"/>
    <property type="project" value="InterPro"/>
</dbReference>
<dbReference type="GO" id="GO:0016709">
    <property type="term" value="F:oxidoreductase activity, acting on paired donors, with incorporation or reduction of molecular oxygen, NAD(P)H as one donor, and incorporation of one atom of oxygen"/>
    <property type="evidence" value="ECO:0007669"/>
    <property type="project" value="TreeGrafter"/>
</dbReference>
<evidence type="ECO:0000256" key="7">
    <source>
        <dbReference type="ARBA" id="ARBA00023004"/>
    </source>
</evidence>
<dbReference type="PANTHER" id="PTHR24298">
    <property type="entry name" value="FLAVONOID 3'-MONOOXYGENASE-RELATED"/>
    <property type="match status" value="1"/>
</dbReference>
<comment type="caution">
    <text evidence="13">The sequence shown here is derived from an EMBL/GenBank/DDBJ whole genome shotgun (WGS) entry which is preliminary data.</text>
</comment>
<dbReference type="GO" id="GO:0005506">
    <property type="term" value="F:iron ion binding"/>
    <property type="evidence" value="ECO:0007669"/>
    <property type="project" value="InterPro"/>
</dbReference>
<keyword evidence="6 11" id="KW-0560">Oxidoreductase</keyword>
<dbReference type="PROSITE" id="PS00086">
    <property type="entry name" value="CYTOCHROME_P450"/>
    <property type="match status" value="1"/>
</dbReference>
<keyword evidence="9 12" id="KW-0472">Membrane</keyword>
<proteinExistence type="inferred from homology"/>
<accession>A0A199VP60</accession>
<evidence type="ECO:0000313" key="14">
    <source>
        <dbReference type="Proteomes" id="UP000092600"/>
    </source>
</evidence>
<evidence type="ECO:0000256" key="11">
    <source>
        <dbReference type="RuleBase" id="RU000461"/>
    </source>
</evidence>
<evidence type="ECO:0000256" key="4">
    <source>
        <dbReference type="ARBA" id="ARBA00022723"/>
    </source>
</evidence>
<evidence type="ECO:0000256" key="1">
    <source>
        <dbReference type="ARBA" id="ARBA00004167"/>
    </source>
</evidence>
<keyword evidence="2 10" id="KW-0349">Heme</keyword>
<dbReference type="SUPFAM" id="SSF48264">
    <property type="entry name" value="Cytochrome P450"/>
    <property type="match status" value="1"/>
</dbReference>
<dbReference type="InterPro" id="IPR001128">
    <property type="entry name" value="Cyt_P450"/>
</dbReference>
<dbReference type="Proteomes" id="UP000092600">
    <property type="component" value="Unassembled WGS sequence"/>
</dbReference>
<evidence type="ECO:0000256" key="5">
    <source>
        <dbReference type="ARBA" id="ARBA00022989"/>
    </source>
</evidence>
<comment type="subcellular location">
    <subcellularLocation>
        <location evidence="1">Membrane</location>
        <topology evidence="1">Single-pass membrane protein</topology>
    </subcellularLocation>
</comment>
<dbReference type="InterPro" id="IPR036396">
    <property type="entry name" value="Cyt_P450_sf"/>
</dbReference>
<evidence type="ECO:0000313" key="13">
    <source>
        <dbReference type="EMBL" id="OAY78808.1"/>
    </source>
</evidence>
<dbReference type="CDD" id="cd11075">
    <property type="entry name" value="CYP77_89"/>
    <property type="match status" value="1"/>
</dbReference>
<keyword evidence="5 12" id="KW-1133">Transmembrane helix</keyword>
<evidence type="ECO:0000256" key="8">
    <source>
        <dbReference type="ARBA" id="ARBA00023033"/>
    </source>
</evidence>
<dbReference type="InterPro" id="IPR017972">
    <property type="entry name" value="Cyt_P450_CS"/>
</dbReference>
<dbReference type="EMBL" id="LSRQ01001210">
    <property type="protein sequence ID" value="OAY78808.1"/>
    <property type="molecule type" value="Genomic_DNA"/>
</dbReference>
<evidence type="ECO:0000256" key="10">
    <source>
        <dbReference type="PIRSR" id="PIRSR602401-1"/>
    </source>
</evidence>
<dbReference type="AlphaFoldDB" id="A0A199VP60"/>
<evidence type="ECO:0000256" key="6">
    <source>
        <dbReference type="ARBA" id="ARBA00023002"/>
    </source>
</evidence>
<reference evidence="13 14" key="1">
    <citation type="journal article" date="2016" name="DNA Res.">
        <title>The draft genome of MD-2 pineapple using hybrid error correction of long reads.</title>
        <authorList>
            <person name="Redwan R.M."/>
            <person name="Saidin A."/>
            <person name="Kumar S.V."/>
        </authorList>
    </citation>
    <scope>NUCLEOTIDE SEQUENCE [LARGE SCALE GENOMIC DNA]</scope>
    <source>
        <strain evidence="14">cv. MD2</strain>
        <tissue evidence="13">Leaf</tissue>
    </source>
</reference>
<dbReference type="GO" id="GO:0016020">
    <property type="term" value="C:membrane"/>
    <property type="evidence" value="ECO:0007669"/>
    <property type="project" value="UniProtKB-SubCell"/>
</dbReference>
<evidence type="ECO:0000256" key="12">
    <source>
        <dbReference type="SAM" id="Phobius"/>
    </source>
</evidence>
<sequence length="526" mass="59985">MEEHWLFYPAAPAIFILILVMTFFISSLLQTPPRQHKTASLPLPPGPRPLSVLATFFALFCRLEFDLEALLRRLHSQHGPVVSFRLLWFPRLPIFVSDRVLAHRALVGRGAMFADRPPAIDPGLVIFSNRHNVTSAPYGPVWRAFRRNLATKVLHPSWRGVYPPARRQVLDVLLKDLETKSSDGAAAVVVMESLQFAVFSLLAFMCFGEWLNDQKIRRIASLQRELFTNFLSFGVFAMYPKITKLLFRSRWKELLDFRREQEETYVPLIDARRNLLLRQQRSEDGFVYSYVDSLVDLEIPEDGGRKLTDGEIVSLCSEFLSAGTDTTVTALQWIMANIVKSPDIQSKLYEEIERVVGTNEYAVVREEDLQRMPYLKAVVLEGLRRHPPGHFVPPHTVTEEAEFEGYRIPKGAVVTFAVAEIGWDRAVWTAPMEFRPERFLEGGEGEGVDIRGGREIRMMPFGAGPRICPGMGLALLHLEYFVANLVKEFEWKPAAEAGEIDMTEKVEFSVVMKTPLRARIVPRKRT</sequence>